<organism evidence="10">
    <name type="scientific">Bovicola ovis</name>
    <name type="common">sheep biting louse</name>
    <dbReference type="NCBI Taxonomy" id="186214"/>
    <lineage>
        <taxon>Eukaryota</taxon>
        <taxon>Metazoa</taxon>
        <taxon>Ecdysozoa</taxon>
        <taxon>Arthropoda</taxon>
        <taxon>Hexapoda</taxon>
        <taxon>Insecta</taxon>
        <taxon>Pterygota</taxon>
        <taxon>Neoptera</taxon>
        <taxon>Paraneoptera</taxon>
        <taxon>Psocodea</taxon>
        <taxon>Troctomorpha</taxon>
        <taxon>Phthiraptera</taxon>
        <taxon>Ischnocera</taxon>
        <taxon>Bovicoliidae</taxon>
        <taxon>Bovicola</taxon>
    </lineage>
</organism>
<comment type="subcellular location">
    <subcellularLocation>
        <location evidence="1">Membrane</location>
        <topology evidence="1">Multi-pass membrane protein</topology>
    </subcellularLocation>
</comment>
<accession>A0A386B297</accession>
<evidence type="ECO:0000259" key="9">
    <source>
        <dbReference type="PROSITE" id="PS50253"/>
    </source>
</evidence>
<dbReference type="InterPro" id="IPR013833">
    <property type="entry name" value="Cyt_c_oxidase_su3_a-hlx"/>
</dbReference>
<sequence length="276" mass="31038">MSQKNLGFKLKDFLNTGQHPFHLVTESPWPLVTSVSLLSLVAVVYTSLSVGEQIPMEMFVVIFSLAMSVFGWWRDVVREGSFLGCHTLEVQVGLRLGMVMFILSEVMFFFSFFFGYFYLSLSPDISLGSCWPPVGVQSVSWMSVPMINTLILLSSGVSITWSHHGILCSNKTQAVYGLGITIALGVIFMFLQAQEYFECSFSLADSSFGSIFFLATGFHGLHVMIGTMFLFVSLGRILSNHLSSSHHLGFEAGAWYWHFVDVVWLFLFICIYWWGS</sequence>
<keyword evidence="7" id="KW-0472">Membrane</keyword>
<dbReference type="InterPro" id="IPR000298">
    <property type="entry name" value="Cyt_c_oxidase-like_su3"/>
</dbReference>
<evidence type="ECO:0000256" key="3">
    <source>
        <dbReference type="ARBA" id="ARBA00015944"/>
    </source>
</evidence>
<name>A0A386B297_9NEOP</name>
<dbReference type="GO" id="GO:0016020">
    <property type="term" value="C:membrane"/>
    <property type="evidence" value="ECO:0007669"/>
    <property type="project" value="UniProtKB-SubCell"/>
</dbReference>
<dbReference type="CDD" id="cd01665">
    <property type="entry name" value="Cyt_c_Oxidase_III"/>
    <property type="match status" value="1"/>
</dbReference>
<keyword evidence="5" id="KW-1278">Translocase</keyword>
<evidence type="ECO:0000256" key="2">
    <source>
        <dbReference type="ARBA" id="ARBA00010581"/>
    </source>
</evidence>
<dbReference type="FunFam" id="1.20.120.80:FF:000002">
    <property type="entry name" value="Cytochrome c oxidase subunit 3"/>
    <property type="match status" value="1"/>
</dbReference>
<dbReference type="AlphaFoldDB" id="A0A386B297"/>
<dbReference type="Pfam" id="PF00510">
    <property type="entry name" value="COX3"/>
    <property type="match status" value="1"/>
</dbReference>
<evidence type="ECO:0000256" key="5">
    <source>
        <dbReference type="ARBA" id="ARBA00022967"/>
    </source>
</evidence>
<feature type="domain" description="Heme-copper oxidase subunit III family profile" evidence="9">
    <location>
        <begin position="17"/>
        <end position="276"/>
    </location>
</feature>
<dbReference type="SUPFAM" id="SSF81452">
    <property type="entry name" value="Cytochrome c oxidase subunit III-like"/>
    <property type="match status" value="1"/>
</dbReference>
<dbReference type="EMBL" id="MH001205">
    <property type="protein sequence ID" value="AYC65848.1"/>
    <property type="molecule type" value="Genomic_DNA"/>
</dbReference>
<protein>
    <recommendedName>
        <fullName evidence="3 8">Cytochrome c oxidase subunit 3</fullName>
    </recommendedName>
</protein>
<geneLocation type="mitochondrion" evidence="10"/>
<evidence type="ECO:0000313" key="10">
    <source>
        <dbReference type="EMBL" id="AYC65848.1"/>
    </source>
</evidence>
<gene>
    <name evidence="10" type="primary">COX3</name>
</gene>
<dbReference type="GO" id="GO:0005739">
    <property type="term" value="C:mitochondrion"/>
    <property type="evidence" value="ECO:0007669"/>
    <property type="project" value="TreeGrafter"/>
</dbReference>
<dbReference type="InterPro" id="IPR033945">
    <property type="entry name" value="Cyt_c_oxase_su3_dom"/>
</dbReference>
<dbReference type="Gene3D" id="1.10.287.70">
    <property type="match status" value="1"/>
</dbReference>
<dbReference type="InterPro" id="IPR024791">
    <property type="entry name" value="Cyt_c/ubiquinol_Oxase_su3"/>
</dbReference>
<dbReference type="PROSITE" id="PS50253">
    <property type="entry name" value="COX3"/>
    <property type="match status" value="1"/>
</dbReference>
<dbReference type="PANTHER" id="PTHR11403">
    <property type="entry name" value="CYTOCHROME C OXIDASE SUBUNIT III"/>
    <property type="match status" value="1"/>
</dbReference>
<comment type="similarity">
    <text evidence="2 8">Belongs to the cytochrome c oxidase subunit 3 family.</text>
</comment>
<keyword evidence="6" id="KW-1133">Transmembrane helix</keyword>
<dbReference type="GO" id="GO:0004129">
    <property type="term" value="F:cytochrome-c oxidase activity"/>
    <property type="evidence" value="ECO:0007669"/>
    <property type="project" value="InterPro"/>
</dbReference>
<evidence type="ECO:0000256" key="8">
    <source>
        <dbReference type="RuleBase" id="RU003375"/>
    </source>
</evidence>
<evidence type="ECO:0000256" key="7">
    <source>
        <dbReference type="ARBA" id="ARBA00023136"/>
    </source>
</evidence>
<dbReference type="Gene3D" id="1.20.120.80">
    <property type="entry name" value="Cytochrome c oxidase, subunit III, four-helix bundle"/>
    <property type="match status" value="1"/>
</dbReference>
<comment type="function">
    <text evidence="8">Component of the cytochrome c oxidase, the last enzyme in the mitochondrial electron transport chain which drives oxidative phosphorylation. The respiratory chain contains 3 multisubunit complexes succinate dehydrogenase (complex II, CII), ubiquinol-cytochrome c oxidoreductase (cytochrome b-c1 complex, complex III, CIII) and cytochrome c oxidase (complex IV, CIV), that cooperate to transfer electrons derived from NADH and succinate to molecular oxygen, creating an electrochemical gradient over the inner membrane that drives transmembrane transport and the ATP synthase. Cytochrome c oxidase is the component of the respiratory chain that catalyzes the reduction of oxygen to water. Electrons originating from reduced cytochrome c in the intermembrane space (IMS) are transferred via the dinuclear copper A center (CU(A)) of subunit 2 and heme A of subunit 1 to the active site in subunit 1, a binuclear center (BNC) formed by heme A3 and copper B (CU(B)). The BNC reduces molecular oxygen to 2 water molecules using 4 electrons from cytochrome c in the IMS and 4 protons from the mitochondrial matrix.</text>
</comment>
<proteinExistence type="inferred from homology"/>
<evidence type="ECO:0000256" key="6">
    <source>
        <dbReference type="ARBA" id="ARBA00022989"/>
    </source>
</evidence>
<keyword evidence="4 8" id="KW-0812">Transmembrane</keyword>
<keyword evidence="8 10" id="KW-0496">Mitochondrion</keyword>
<evidence type="ECO:0000256" key="1">
    <source>
        <dbReference type="ARBA" id="ARBA00004141"/>
    </source>
</evidence>
<reference evidence="10" key="1">
    <citation type="journal article" date="2018" name="Syst. Biol.">
        <title>Mitochondrial Genome Fragmentation Unites the Parasitic Lice of Eutherian Mammals.</title>
        <authorList>
            <person name="Song F."/>
            <person name="Li H."/>
            <person name="Liu G.-H."/>
            <person name="Wang W."/>
            <person name="James P."/>
            <person name="Colwell D.D."/>
            <person name="Tran A."/>
            <person name="Gong S."/>
            <person name="Cai W."/>
            <person name="Shao R."/>
        </authorList>
    </citation>
    <scope>NUCLEOTIDE SEQUENCE</scope>
    <source>
        <strain evidence="10">Minichromosome 5</strain>
    </source>
</reference>
<dbReference type="PANTHER" id="PTHR11403:SF7">
    <property type="entry name" value="CYTOCHROME C OXIDASE SUBUNIT 3"/>
    <property type="match status" value="1"/>
</dbReference>
<evidence type="ECO:0000256" key="4">
    <source>
        <dbReference type="ARBA" id="ARBA00022692"/>
    </source>
</evidence>
<dbReference type="InterPro" id="IPR035973">
    <property type="entry name" value="Cyt_c_oxidase_su3-like_sf"/>
</dbReference>
<dbReference type="GO" id="GO:0006123">
    <property type="term" value="P:mitochondrial electron transport, cytochrome c to oxygen"/>
    <property type="evidence" value="ECO:0007669"/>
    <property type="project" value="TreeGrafter"/>
</dbReference>